<dbReference type="GO" id="GO:0016874">
    <property type="term" value="F:ligase activity"/>
    <property type="evidence" value="ECO:0007669"/>
    <property type="project" value="UniProtKB-KW"/>
</dbReference>
<gene>
    <name evidence="1" type="ORF">MT2528_3988</name>
</gene>
<comment type="caution">
    <text evidence="1">The sequence shown here is derived from an EMBL/GenBank/DDBJ whole genome shotgun (WGS) entry which is preliminary data.</text>
</comment>
<accession>A0ABY1HKH4</accession>
<evidence type="ECO:0000313" key="2">
    <source>
        <dbReference type="Proteomes" id="UP000182660"/>
    </source>
</evidence>
<evidence type="ECO:0000313" key="1">
    <source>
        <dbReference type="EMBL" id="SGZ00207.1"/>
    </source>
</evidence>
<reference evidence="1 2" key="1">
    <citation type="submission" date="2016-11" db="EMBL/GenBank/DDBJ databases">
        <authorList>
            <person name="Klemetsen T."/>
        </authorList>
    </citation>
    <scope>NUCLEOTIDE SEQUENCE [LARGE SCALE GENOMIC DNA]</scope>
    <source>
        <strain evidence="1">MT 2528</strain>
    </source>
</reference>
<name>A0ABY1HKH4_9GAMM</name>
<keyword evidence="2" id="KW-1185">Reference proteome</keyword>
<proteinExistence type="predicted"/>
<keyword evidence="1" id="KW-0436">Ligase</keyword>
<organism evidence="1 2">
    <name type="scientific">Moritella viscosa</name>
    <dbReference type="NCBI Taxonomy" id="80854"/>
    <lineage>
        <taxon>Bacteria</taxon>
        <taxon>Pseudomonadati</taxon>
        <taxon>Pseudomonadota</taxon>
        <taxon>Gammaproteobacteria</taxon>
        <taxon>Alteromonadales</taxon>
        <taxon>Moritellaceae</taxon>
        <taxon>Moritella</taxon>
    </lineage>
</organism>
<protein>
    <submittedName>
        <fullName evidence="1">Threonyl-tRNA synthetase-Threonine--tRNA ligase</fullName>
    </submittedName>
</protein>
<dbReference type="EMBL" id="FPLJ01000092">
    <property type="protein sequence ID" value="SGZ00207.1"/>
    <property type="molecule type" value="Genomic_DNA"/>
</dbReference>
<dbReference type="Proteomes" id="UP000182660">
    <property type="component" value="Unassembled WGS sequence"/>
</dbReference>
<sequence>MHKQTHSLTKAHAINIIARFYINPPRAHTIIQHTCNNPHLTEYKKIFECIKLLTDSKTVMSINQAKKYYTYWRGFPSRMHYERDYSVANLMLTGKWIPPQRYMKSVYHCRYCHTTCADVSICDYCATLLMRKCDF</sequence>